<dbReference type="InterPro" id="IPR006020">
    <property type="entry name" value="PTB/PI_dom"/>
</dbReference>
<dbReference type="GO" id="GO:0023052">
    <property type="term" value="P:signaling"/>
    <property type="evidence" value="ECO:0007669"/>
    <property type="project" value="TreeGrafter"/>
</dbReference>
<feature type="domain" description="PID" evidence="14">
    <location>
        <begin position="504"/>
        <end position="623"/>
    </location>
</feature>
<evidence type="ECO:0000256" key="10">
    <source>
        <dbReference type="ARBA" id="ARBA00023306"/>
    </source>
</evidence>
<comment type="subcellular location">
    <subcellularLocation>
        <location evidence="4">Cell projection</location>
        <location evidence="4">Ruffle</location>
    </subcellularLocation>
    <subcellularLocation>
        <location evidence="3">Cytoplasmic vesicle</location>
        <location evidence="3">Phagosome</location>
    </subcellularLocation>
    <subcellularLocation>
        <location evidence="2">Early endosome membrane</location>
        <topology evidence="2">Peripheral membrane protein</topology>
    </subcellularLocation>
    <subcellularLocation>
        <location evidence="1">Nucleus</location>
    </subcellularLocation>
</comment>
<feature type="compositionally biased region" description="Gly residues" evidence="13">
    <location>
        <begin position="467"/>
        <end position="477"/>
    </location>
</feature>
<dbReference type="SMART" id="SM00462">
    <property type="entry name" value="PTB"/>
    <property type="match status" value="1"/>
</dbReference>
<evidence type="ECO:0000256" key="11">
    <source>
        <dbReference type="ARBA" id="ARBA00023329"/>
    </source>
</evidence>
<evidence type="ECO:0000256" key="1">
    <source>
        <dbReference type="ARBA" id="ARBA00004123"/>
    </source>
</evidence>
<reference evidence="16" key="1">
    <citation type="submission" date="2025-08" db="UniProtKB">
        <authorList>
            <consortium name="Ensembl"/>
        </authorList>
    </citation>
    <scope>IDENTIFICATION</scope>
</reference>
<feature type="compositionally biased region" description="Polar residues" evidence="13">
    <location>
        <begin position="678"/>
        <end position="693"/>
    </location>
</feature>
<name>S4RG03_PETMA</name>
<evidence type="ECO:0000256" key="7">
    <source>
        <dbReference type="ARBA" id="ARBA00023136"/>
    </source>
</evidence>
<dbReference type="Gene3D" id="2.30.29.30">
    <property type="entry name" value="Pleckstrin-homology domain (PH domain)/Phosphotyrosine-binding domain (PTB)"/>
    <property type="match status" value="2"/>
</dbReference>
<dbReference type="SUPFAM" id="SSF103657">
    <property type="entry name" value="BAR/IMD domain-like"/>
    <property type="match status" value="1"/>
</dbReference>
<dbReference type="STRING" id="7757.ENSPMAP00000004135"/>
<dbReference type="FunFam" id="2.30.29.30:FF:000067">
    <property type="entry name" value="Putative DCC-interacting protein 13-beta isoform 2"/>
    <property type="match status" value="1"/>
</dbReference>
<protein>
    <submittedName>
        <fullName evidence="16">Adaptor protein, phosphotyrosine interaction, PH domain and leucine zipper containing 1</fullName>
    </submittedName>
</protein>
<dbReference type="GO" id="GO:0051049">
    <property type="term" value="P:regulation of transport"/>
    <property type="evidence" value="ECO:0007669"/>
    <property type="project" value="UniProtKB-ARBA"/>
</dbReference>
<keyword evidence="9" id="KW-0966">Cell projection</keyword>
<keyword evidence="7" id="KW-0472">Membrane</keyword>
<evidence type="ECO:0000313" key="16">
    <source>
        <dbReference type="Ensembl" id="ENSPMAP00000004135.1"/>
    </source>
</evidence>
<feature type="domain" description="PH" evidence="15">
    <location>
        <begin position="277"/>
        <end position="375"/>
    </location>
</feature>
<dbReference type="GO" id="GO:0071363">
    <property type="term" value="P:cellular response to growth factor stimulus"/>
    <property type="evidence" value="ECO:0007669"/>
    <property type="project" value="UniProtKB-ARBA"/>
</dbReference>
<evidence type="ECO:0000259" key="14">
    <source>
        <dbReference type="PROSITE" id="PS01179"/>
    </source>
</evidence>
<dbReference type="PROSITE" id="PS50003">
    <property type="entry name" value="PH_DOMAIN"/>
    <property type="match status" value="1"/>
</dbReference>
<dbReference type="Ensembl" id="ENSPMAT00000004152.1">
    <property type="protein sequence ID" value="ENSPMAP00000004135.1"/>
    <property type="gene ID" value="ENSPMAG00000003718.1"/>
</dbReference>
<organism evidence="16">
    <name type="scientific">Petromyzon marinus</name>
    <name type="common">Sea lamprey</name>
    <dbReference type="NCBI Taxonomy" id="7757"/>
    <lineage>
        <taxon>Eukaryota</taxon>
        <taxon>Metazoa</taxon>
        <taxon>Chordata</taxon>
        <taxon>Craniata</taxon>
        <taxon>Vertebrata</taxon>
        <taxon>Cyclostomata</taxon>
        <taxon>Hyperoartia</taxon>
        <taxon>Petromyzontiformes</taxon>
        <taxon>Petromyzontidae</taxon>
        <taxon>Petromyzon</taxon>
    </lineage>
</organism>
<dbReference type="HOGENOM" id="CLU_025935_0_0_1"/>
<dbReference type="InterPro" id="IPR001849">
    <property type="entry name" value="PH_domain"/>
</dbReference>
<dbReference type="CDD" id="cd13247">
    <property type="entry name" value="BAR-PH_APPL"/>
    <property type="match status" value="1"/>
</dbReference>
<dbReference type="PROSITE" id="PS01179">
    <property type="entry name" value="PID"/>
    <property type="match status" value="1"/>
</dbReference>
<dbReference type="Pfam" id="PF16746">
    <property type="entry name" value="BAR_3"/>
    <property type="match status" value="1"/>
</dbReference>
<keyword evidence="12" id="KW-0175">Coiled coil</keyword>
<feature type="compositionally biased region" description="Low complexity" evidence="13">
    <location>
        <begin position="431"/>
        <end position="441"/>
    </location>
</feature>
<evidence type="ECO:0000256" key="13">
    <source>
        <dbReference type="SAM" id="MobiDB-lite"/>
    </source>
</evidence>
<feature type="region of interest" description="Disordered" evidence="13">
    <location>
        <begin position="418"/>
        <end position="444"/>
    </location>
</feature>
<dbReference type="FunFam" id="1.20.1270.60:FF:000034">
    <property type="entry name" value="DCC-interacting protein 13-alpha isoform X2"/>
    <property type="match status" value="1"/>
</dbReference>
<dbReference type="InterPro" id="IPR027267">
    <property type="entry name" value="AH/BAR_dom_sf"/>
</dbReference>
<dbReference type="PANTHER" id="PTHR46415:SF2">
    <property type="entry name" value="BETA, PUTATIVE-RELATED"/>
    <property type="match status" value="1"/>
</dbReference>
<feature type="region of interest" description="Disordered" evidence="13">
    <location>
        <begin position="670"/>
        <end position="715"/>
    </location>
</feature>
<feature type="compositionally biased region" description="Basic and acidic residues" evidence="13">
    <location>
        <begin position="703"/>
        <end position="715"/>
    </location>
</feature>
<evidence type="ECO:0000256" key="3">
    <source>
        <dbReference type="ARBA" id="ARBA00004262"/>
    </source>
</evidence>
<dbReference type="InterPro" id="IPR047181">
    <property type="entry name" value="DP13A/B"/>
</dbReference>
<evidence type="ECO:0000256" key="9">
    <source>
        <dbReference type="ARBA" id="ARBA00023273"/>
    </source>
</evidence>
<dbReference type="OMA" id="CFQISAF"/>
<feature type="coiled-coil region" evidence="12">
    <location>
        <begin position="631"/>
        <end position="669"/>
    </location>
</feature>
<accession>S4RG03</accession>
<dbReference type="InterPro" id="IPR011993">
    <property type="entry name" value="PH-like_dom_sf"/>
</dbReference>
<dbReference type="InterPro" id="IPR047236">
    <property type="entry name" value="PH_DP13A/B"/>
</dbReference>
<keyword evidence="8" id="KW-0539">Nucleus</keyword>
<dbReference type="Gene3D" id="1.20.1270.60">
    <property type="entry name" value="Arfaptin homology (AH) domain/BAR domain"/>
    <property type="match status" value="1"/>
</dbReference>
<dbReference type="GO" id="GO:0005634">
    <property type="term" value="C:nucleus"/>
    <property type="evidence" value="ECO:0007669"/>
    <property type="project" value="UniProtKB-SubCell"/>
</dbReference>
<dbReference type="PANTHER" id="PTHR46415">
    <property type="entry name" value="ADAPTOR PROTEIN, PHOSPHOTYROSINE INTERACTION, PH DOMAIN AND LEUCINE ZIPPER-CONTAINING 2"/>
    <property type="match status" value="1"/>
</dbReference>
<evidence type="ECO:0000256" key="5">
    <source>
        <dbReference type="ARBA" id="ARBA00022490"/>
    </source>
</evidence>
<evidence type="ECO:0000256" key="4">
    <source>
        <dbReference type="ARBA" id="ARBA00004466"/>
    </source>
</evidence>
<evidence type="ECO:0000256" key="8">
    <source>
        <dbReference type="ARBA" id="ARBA00023242"/>
    </source>
</evidence>
<evidence type="ECO:0000256" key="2">
    <source>
        <dbReference type="ARBA" id="ARBA00004220"/>
    </source>
</evidence>
<evidence type="ECO:0000256" key="6">
    <source>
        <dbReference type="ARBA" id="ARBA00022753"/>
    </source>
</evidence>
<proteinExistence type="predicted"/>
<keyword evidence="11" id="KW-0968">Cytoplasmic vesicle</keyword>
<dbReference type="InterPro" id="IPR047237">
    <property type="entry name" value="PTB_APPL"/>
</dbReference>
<dbReference type="GO" id="GO:0031901">
    <property type="term" value="C:early endosome membrane"/>
    <property type="evidence" value="ECO:0007669"/>
    <property type="project" value="UniProtKB-SubCell"/>
</dbReference>
<keyword evidence="5" id="KW-0963">Cytoplasm</keyword>
<feature type="region of interest" description="Disordered" evidence="13">
    <location>
        <begin position="456"/>
        <end position="496"/>
    </location>
</feature>
<dbReference type="InterPro" id="IPR004148">
    <property type="entry name" value="BAR_dom"/>
</dbReference>
<dbReference type="SMART" id="SM00233">
    <property type="entry name" value="PH"/>
    <property type="match status" value="1"/>
</dbReference>
<evidence type="ECO:0000259" key="15">
    <source>
        <dbReference type="PROSITE" id="PS50003"/>
    </source>
</evidence>
<sequence>MPGMDKLPLEDALDDSPQTRSLMSVFEEDAVMFAEFANRLSGAMQRVHQAQNELSLATQMLSQQLLDYGKQRFPLAGDDEVMTSTLQQFAKVIDELSSQHAVLTTQMADAMIFPMKQFRDKNLAELLSLKQMMQISTSEHETAVTKYSRLSKRRESEKARHDATEEVYAFRRKQHQTSLQYCATLNAMQYRKKVVTLEPLLGYLQAQFGFFRMGSESLSQQLEEFIGNICASVQSVRKELDTEQESSDLRVKELLEACEHLYSPEPPPGGAMPDCTLTRKAGYLNLRHKTGLVSSAWERLYFFTQGGNLMSQARDAVAGGLVMDLDNSSVMAVDCEDRRFCFQISAFDGKKVVILQAESKKECEEWIVTISNISRQIYLTDNPQEVAARVHQSAMQSVTPTSSFQERHRSLRPRLALTPHERAHFCRGPHSSTSSPRSSVSDDALVVPGTPIQFDIISPATEEQEGRGGTGAGGTGGRRQNPFGEEGEEDQPGSEESQLLQQLYVVRFLGCMEVGADPGPDVIYETIRHVLTSRAIHSIFRMTESHLLVTCSQLRLIDPQSQVTRIGFPLRQVGSCAPHSENRRLFGFVLHTPTAVGPEGRTSLSCYVFESNNEGEKICDSIGLGKQISLHNTLERRAAECQLELQAQRERQELELNKQKAIEQDLEEQSRLIAASAKPSNEHATSGDGQTLRLSDDQSAMDKGVEPGKGTESEA</sequence>
<dbReference type="CDD" id="cd13158">
    <property type="entry name" value="PTB_APPL"/>
    <property type="match status" value="1"/>
</dbReference>
<dbReference type="GO" id="GO:0045335">
    <property type="term" value="C:phagocytic vesicle"/>
    <property type="evidence" value="ECO:0007669"/>
    <property type="project" value="UniProtKB-SubCell"/>
</dbReference>
<dbReference type="Pfam" id="PF00169">
    <property type="entry name" value="PH"/>
    <property type="match status" value="1"/>
</dbReference>
<dbReference type="GO" id="GO:0001726">
    <property type="term" value="C:ruffle"/>
    <property type="evidence" value="ECO:0007669"/>
    <property type="project" value="UniProtKB-SubCell"/>
</dbReference>
<reference evidence="16" key="2">
    <citation type="submission" date="2025-09" db="UniProtKB">
        <authorList>
            <consortium name="Ensembl"/>
        </authorList>
    </citation>
    <scope>IDENTIFICATION</scope>
</reference>
<dbReference type="SUPFAM" id="SSF50729">
    <property type="entry name" value="PH domain-like"/>
    <property type="match status" value="2"/>
</dbReference>
<dbReference type="AlphaFoldDB" id="S4RG03"/>
<keyword evidence="10" id="KW-0131">Cell cycle</keyword>
<dbReference type="Pfam" id="PF00640">
    <property type="entry name" value="PID"/>
    <property type="match status" value="1"/>
</dbReference>
<evidence type="ECO:0000256" key="12">
    <source>
        <dbReference type="SAM" id="Coils"/>
    </source>
</evidence>
<keyword evidence="6" id="KW-0967">Endosome</keyword>
<dbReference type="GeneTree" id="ENSGT00940000156624"/>